<evidence type="ECO:0000313" key="2">
    <source>
        <dbReference type="Proteomes" id="UP001205843"/>
    </source>
</evidence>
<dbReference type="RefSeq" id="WP_253473766.1">
    <property type="nucleotide sequence ID" value="NZ_JALJXV010000001.1"/>
</dbReference>
<name>A0AAE3KAE4_9GAMM</name>
<organism evidence="1 2">
    <name type="scientific">Natronocella acetinitrilica</name>
    <dbReference type="NCBI Taxonomy" id="414046"/>
    <lineage>
        <taxon>Bacteria</taxon>
        <taxon>Pseudomonadati</taxon>
        <taxon>Pseudomonadota</taxon>
        <taxon>Gammaproteobacteria</taxon>
        <taxon>Chromatiales</taxon>
        <taxon>Ectothiorhodospiraceae</taxon>
        <taxon>Natronocella</taxon>
    </lineage>
</organism>
<gene>
    <name evidence="1" type="ORF">J2T57_000521</name>
</gene>
<dbReference type="AlphaFoldDB" id="A0AAE3KAE4"/>
<accession>A0AAE3KAE4</accession>
<keyword evidence="2" id="KW-1185">Reference proteome</keyword>
<dbReference type="Proteomes" id="UP001205843">
    <property type="component" value="Unassembled WGS sequence"/>
</dbReference>
<evidence type="ECO:0000313" key="1">
    <source>
        <dbReference type="EMBL" id="MCP1673429.1"/>
    </source>
</evidence>
<reference evidence="1" key="1">
    <citation type="submission" date="2022-03" db="EMBL/GenBank/DDBJ databases">
        <title>Genomic Encyclopedia of Type Strains, Phase III (KMG-III): the genomes of soil and plant-associated and newly described type strains.</title>
        <authorList>
            <person name="Whitman W."/>
        </authorList>
    </citation>
    <scope>NUCLEOTIDE SEQUENCE</scope>
    <source>
        <strain evidence="1">ANL 6-2</strain>
    </source>
</reference>
<comment type="caution">
    <text evidence="1">The sequence shown here is derived from an EMBL/GenBank/DDBJ whole genome shotgun (WGS) entry which is preliminary data.</text>
</comment>
<protein>
    <submittedName>
        <fullName evidence="1">Uncharacterized protein</fullName>
    </submittedName>
</protein>
<dbReference type="EMBL" id="JALJXV010000001">
    <property type="protein sequence ID" value="MCP1673429.1"/>
    <property type="molecule type" value="Genomic_DNA"/>
</dbReference>
<proteinExistence type="predicted"/>
<sequence length="82" mass="9209">MANWICRLDDESLALLRTEFGLGDIANSVRIPAEHDIPKSHLRQVAIDAFHVLARQENPNMEAARFVSIMDGLTVHCEPARD</sequence>